<dbReference type="GO" id="GO:0005319">
    <property type="term" value="F:lipid transporter activity"/>
    <property type="evidence" value="ECO:0007669"/>
    <property type="project" value="InterPro"/>
</dbReference>
<evidence type="ECO:0008006" key="5">
    <source>
        <dbReference type="Google" id="ProtNLM"/>
    </source>
</evidence>
<feature type="signal peptide" evidence="2">
    <location>
        <begin position="1"/>
        <end position="29"/>
    </location>
</feature>
<evidence type="ECO:0000313" key="4">
    <source>
        <dbReference type="WBParaSite" id="TREG1_96100.1"/>
    </source>
</evidence>
<feature type="chain" id="PRO_5041686793" description="Vitellogenin domain-containing protein" evidence="2">
    <location>
        <begin position="30"/>
        <end position="1083"/>
    </location>
</feature>
<organism evidence="3 4">
    <name type="scientific">Trichobilharzia regenti</name>
    <name type="common">Nasal bird schistosome</name>
    <dbReference type="NCBI Taxonomy" id="157069"/>
    <lineage>
        <taxon>Eukaryota</taxon>
        <taxon>Metazoa</taxon>
        <taxon>Spiralia</taxon>
        <taxon>Lophotrochozoa</taxon>
        <taxon>Platyhelminthes</taxon>
        <taxon>Trematoda</taxon>
        <taxon>Digenea</taxon>
        <taxon>Strigeidida</taxon>
        <taxon>Schistosomatoidea</taxon>
        <taxon>Schistosomatidae</taxon>
        <taxon>Trichobilharzia</taxon>
    </lineage>
</organism>
<dbReference type="InterPro" id="IPR015819">
    <property type="entry name" value="Lipid_transp_b-sht_shell"/>
</dbReference>
<dbReference type="InterPro" id="IPR011030">
    <property type="entry name" value="Lipovitellin_superhlx_dom"/>
</dbReference>
<evidence type="ECO:0000256" key="2">
    <source>
        <dbReference type="SAM" id="SignalP"/>
    </source>
</evidence>
<reference evidence="4" key="2">
    <citation type="submission" date="2023-11" db="UniProtKB">
        <authorList>
            <consortium name="WormBaseParasite"/>
        </authorList>
    </citation>
    <scope>IDENTIFICATION</scope>
</reference>
<dbReference type="WBParaSite" id="TREG1_96100.1">
    <property type="protein sequence ID" value="TREG1_96100.1"/>
    <property type="gene ID" value="TREG1_96100"/>
</dbReference>
<keyword evidence="3" id="KW-1185">Reference proteome</keyword>
<dbReference type="Proteomes" id="UP000050795">
    <property type="component" value="Unassembled WGS sequence"/>
</dbReference>
<feature type="region of interest" description="Disordered" evidence="1">
    <location>
        <begin position="1026"/>
        <end position="1046"/>
    </location>
</feature>
<dbReference type="SUPFAM" id="SSF56968">
    <property type="entry name" value="Lipovitellin-phosvitin complex, beta-sheet shell regions"/>
    <property type="match status" value="1"/>
</dbReference>
<keyword evidence="2" id="KW-0732">Signal</keyword>
<evidence type="ECO:0000256" key="1">
    <source>
        <dbReference type="SAM" id="MobiDB-lite"/>
    </source>
</evidence>
<evidence type="ECO:0000313" key="3">
    <source>
        <dbReference type="Proteomes" id="UP000050795"/>
    </source>
</evidence>
<dbReference type="AlphaFoldDB" id="A0AA85KK04"/>
<feature type="compositionally biased region" description="Low complexity" evidence="1">
    <location>
        <begin position="1026"/>
        <end position="1038"/>
    </location>
</feature>
<reference evidence="3" key="1">
    <citation type="submission" date="2022-06" db="EMBL/GenBank/DDBJ databases">
        <authorList>
            <person name="Berger JAMES D."/>
            <person name="Berger JAMES D."/>
        </authorList>
    </citation>
    <scope>NUCLEOTIDE SEQUENCE [LARGE SCALE GENOMIC DNA]</scope>
</reference>
<sequence>MFSMTKIWQLCFTNILLLLFSFHISQLEGETFTYEYTVNISENSYKQVVLDVLSGKVYITPIILNEFSEKVDAINKSLWYVTLNIDTQTYTEEITLNSLVLFNPNGLIDRIFISRSTLKKGIIEINLFKGLLSLFNVNNKFEPGIEIDSSGKCQVTYATTTATPSDKPRTTPASADIIIIDKEKTLCERLQKPIDVWNENSLTLFNFKESRQILTRYKYDKLTHQILEVYAYENQIHGFSDDLSEANYKEYQQLINSTGVNFISWQELKFIEETIHQDDRIQKIVEKHYDFTLDEVTEILFGSDYQTIHLGLVYPISKSQTCGLNLNLFTAFHTDSDEGDSGNQKGDANLFILRQHIESYRDHLQTDAIGSIQSTEALLNLTNLLRCLSTSNASISALTSATMLAPPAIEPQLIYRQINTWRDRLIDILISCGTDTCLTIVLNRLTALSQFIYSNKGDEDGEGIENYDDQSLEIIKSKEMLYTKLWPSLSHLRKLTSVHQMDHLYTLCEKSILIDDNYVCLMTLINLLEHNTIAYDVRPIIQHIQKLLDITEFSVKNDASMKRNKLLIGLAMSKKLRHPALTRSLFKIILDNSEKHIPVVLQTLAIRVIGEIHFSNEAKNRLKSYSSIPDNDHDHPHLDQHQQLTEIRTRLIDVLYKLPKESQNDLLIGQEIFKVLLLSELPVASLAQILSDMAQQSRWSLIGICRQLIQQWCKMGMLSIDECQCLGWRRSTSTTCQLGLSGSWSGLTGKGGEDTGQATLLHNEISNLNNTLLIDYTSYFVLDPSGGLQLSDLSVSLVSKDGETVIFDFSIQADKLTTLGGTSSSKGKDTTTTSSSNSDGDAWLTVDFSYLGISLLPQEVFSGGALDIVKFLWSASSSRLTPLLQVLKLPIDQRIQVSITSGWIVQIDNLVGMALSISNSLETSVWRLSGKSLARTQIGLMNEMKINLLQSYPSPSQQQHQEQSTNLQLHHSLITKGFALQGNIDFTTEIDIKHLPESICMTMDQGANAYVLQWYLTNYSSVSSSSSASSYNTSPPSVTQVNTTHHRRDYHDKDVYYMLNYTLQPVTYFLGKDNSMKCRKMKV</sequence>
<name>A0AA85KK04_TRIRE</name>
<protein>
    <recommendedName>
        <fullName evidence="5">Vitellogenin domain-containing protein</fullName>
    </recommendedName>
</protein>
<dbReference type="Gene3D" id="1.25.10.20">
    <property type="entry name" value="Vitellinogen, superhelical"/>
    <property type="match status" value="1"/>
</dbReference>
<accession>A0AA85KK04</accession>
<proteinExistence type="predicted"/>